<evidence type="ECO:0000313" key="3">
    <source>
        <dbReference type="Proteomes" id="UP000076842"/>
    </source>
</evidence>
<sequence length="137" mass="14409">MKPCVPGLCWVLAAAMLGAELGARPSCLPGHPAGNTVLGTAPAASRAGLRSLHILQPTSRTRISHRNVACDRGQPEFRQPECLACTCTLTWTGTGSDNGLCRGGIVAWRLRRSGPVIVESDFLIMGRGRDCREGGGA</sequence>
<dbReference type="InParanoid" id="A0A165JKF8"/>
<evidence type="ECO:0000313" key="2">
    <source>
        <dbReference type="EMBL" id="KZT61951.1"/>
    </source>
</evidence>
<gene>
    <name evidence="2" type="ORF">CALCODRAFT_303800</name>
</gene>
<evidence type="ECO:0000256" key="1">
    <source>
        <dbReference type="SAM" id="SignalP"/>
    </source>
</evidence>
<organism evidence="2 3">
    <name type="scientific">Calocera cornea HHB12733</name>
    <dbReference type="NCBI Taxonomy" id="1353952"/>
    <lineage>
        <taxon>Eukaryota</taxon>
        <taxon>Fungi</taxon>
        <taxon>Dikarya</taxon>
        <taxon>Basidiomycota</taxon>
        <taxon>Agaricomycotina</taxon>
        <taxon>Dacrymycetes</taxon>
        <taxon>Dacrymycetales</taxon>
        <taxon>Dacrymycetaceae</taxon>
        <taxon>Calocera</taxon>
    </lineage>
</organism>
<name>A0A165JKF8_9BASI</name>
<proteinExistence type="predicted"/>
<accession>A0A165JKF8</accession>
<feature type="chain" id="PRO_5007860096" description="Cyanovirin-N domain-containing protein" evidence="1">
    <location>
        <begin position="24"/>
        <end position="137"/>
    </location>
</feature>
<dbReference type="Proteomes" id="UP000076842">
    <property type="component" value="Unassembled WGS sequence"/>
</dbReference>
<protein>
    <recommendedName>
        <fullName evidence="4">Cyanovirin-N domain-containing protein</fullName>
    </recommendedName>
</protein>
<keyword evidence="3" id="KW-1185">Reference proteome</keyword>
<keyword evidence="1" id="KW-0732">Signal</keyword>
<feature type="signal peptide" evidence="1">
    <location>
        <begin position="1"/>
        <end position="23"/>
    </location>
</feature>
<dbReference type="AlphaFoldDB" id="A0A165JKF8"/>
<evidence type="ECO:0008006" key="4">
    <source>
        <dbReference type="Google" id="ProtNLM"/>
    </source>
</evidence>
<reference evidence="2 3" key="1">
    <citation type="journal article" date="2016" name="Mol. Biol. Evol.">
        <title>Comparative Genomics of Early-Diverging Mushroom-Forming Fungi Provides Insights into the Origins of Lignocellulose Decay Capabilities.</title>
        <authorList>
            <person name="Nagy L.G."/>
            <person name="Riley R."/>
            <person name="Tritt A."/>
            <person name="Adam C."/>
            <person name="Daum C."/>
            <person name="Floudas D."/>
            <person name="Sun H."/>
            <person name="Yadav J.S."/>
            <person name="Pangilinan J."/>
            <person name="Larsson K.H."/>
            <person name="Matsuura K."/>
            <person name="Barry K."/>
            <person name="Labutti K."/>
            <person name="Kuo R."/>
            <person name="Ohm R.A."/>
            <person name="Bhattacharya S.S."/>
            <person name="Shirouzu T."/>
            <person name="Yoshinaga Y."/>
            <person name="Martin F.M."/>
            <person name="Grigoriev I.V."/>
            <person name="Hibbett D.S."/>
        </authorList>
    </citation>
    <scope>NUCLEOTIDE SEQUENCE [LARGE SCALE GENOMIC DNA]</scope>
    <source>
        <strain evidence="2 3">HHB12733</strain>
    </source>
</reference>
<dbReference type="EMBL" id="KV423919">
    <property type="protein sequence ID" value="KZT61951.1"/>
    <property type="molecule type" value="Genomic_DNA"/>
</dbReference>